<feature type="region of interest" description="Disordered" evidence="1">
    <location>
        <begin position="1"/>
        <end position="88"/>
    </location>
</feature>
<dbReference type="RefSeq" id="XP_066078949.1">
    <property type="nucleotide sequence ID" value="XM_066222852.1"/>
</dbReference>
<sequence>MSSIPITPSSSHSHGHGRNASTYISAEAGGPSSSSTTSSSTLQSNNLTQRSPSPSPTRPTFGFDHNQPLPPIPSNSGPMGLDKSLSSSSASATASYGSTSIEKGWKNKLTPQNIGRAIVARFMRAVRRGNLPFLLVFFSCTIVFFSALAGVGYHEPLPDSLSSTTGSGPVAAEIESAGEFKIGGPVFDDRKGIERRVAEQRALEEAWAKKRRPQDGAWMRKQRDDKAVRRNPHAISPTTNPKPEETVGVVVEGGQGLNKRGLALDDTTVIITSTAKAVVATNLA</sequence>
<accession>A0AAX4K5Q9</accession>
<proteinExistence type="predicted"/>
<keyword evidence="2" id="KW-0472">Membrane</keyword>
<name>A0AAX4K5Q9_9TREE</name>
<reference evidence="3 4" key="1">
    <citation type="submission" date="2024-01" db="EMBL/GenBank/DDBJ databases">
        <title>Comparative genomics of Cryptococcus and Kwoniella reveals pathogenesis evolution and contrasting modes of karyotype evolution via chromosome fusion or intercentromeric recombination.</title>
        <authorList>
            <person name="Coelho M.A."/>
            <person name="David-Palma M."/>
            <person name="Shea T."/>
            <person name="Bowers K."/>
            <person name="McGinley-Smith S."/>
            <person name="Mohammad A.W."/>
            <person name="Gnirke A."/>
            <person name="Yurkov A.M."/>
            <person name="Nowrousian M."/>
            <person name="Sun S."/>
            <person name="Cuomo C.A."/>
            <person name="Heitman J."/>
        </authorList>
    </citation>
    <scope>NUCLEOTIDE SEQUENCE [LARGE SCALE GENOMIC DNA]</scope>
    <source>
        <strain evidence="3 4">CBS 6074</strain>
    </source>
</reference>
<feature type="compositionally biased region" description="Low complexity" evidence="1">
    <location>
        <begin position="32"/>
        <end position="52"/>
    </location>
</feature>
<keyword evidence="4" id="KW-1185">Reference proteome</keyword>
<keyword evidence="2" id="KW-0812">Transmembrane</keyword>
<organism evidence="3 4">
    <name type="scientific">Kwoniella dendrophila CBS 6074</name>
    <dbReference type="NCBI Taxonomy" id="1295534"/>
    <lineage>
        <taxon>Eukaryota</taxon>
        <taxon>Fungi</taxon>
        <taxon>Dikarya</taxon>
        <taxon>Basidiomycota</taxon>
        <taxon>Agaricomycotina</taxon>
        <taxon>Tremellomycetes</taxon>
        <taxon>Tremellales</taxon>
        <taxon>Cryptococcaceae</taxon>
        <taxon>Kwoniella</taxon>
    </lineage>
</organism>
<evidence type="ECO:0000313" key="3">
    <source>
        <dbReference type="EMBL" id="WWC92187.1"/>
    </source>
</evidence>
<feature type="compositionally biased region" description="Low complexity" evidence="1">
    <location>
        <begin position="1"/>
        <end position="12"/>
    </location>
</feature>
<keyword evidence="2" id="KW-1133">Transmembrane helix</keyword>
<dbReference type="AlphaFoldDB" id="A0AAX4K5Q9"/>
<dbReference type="EMBL" id="CP144107">
    <property type="protein sequence ID" value="WWC92187.1"/>
    <property type="molecule type" value="Genomic_DNA"/>
</dbReference>
<gene>
    <name evidence="3" type="ORF">L201_007141</name>
</gene>
<evidence type="ECO:0000256" key="1">
    <source>
        <dbReference type="SAM" id="MobiDB-lite"/>
    </source>
</evidence>
<evidence type="ECO:0000313" key="4">
    <source>
        <dbReference type="Proteomes" id="UP001355207"/>
    </source>
</evidence>
<evidence type="ECO:0000256" key="2">
    <source>
        <dbReference type="SAM" id="Phobius"/>
    </source>
</evidence>
<dbReference type="Proteomes" id="UP001355207">
    <property type="component" value="Chromosome 10"/>
</dbReference>
<feature type="transmembrane region" description="Helical" evidence="2">
    <location>
        <begin position="131"/>
        <end position="153"/>
    </location>
</feature>
<dbReference type="GeneID" id="91097810"/>
<protein>
    <submittedName>
        <fullName evidence="3">Uncharacterized protein</fullName>
    </submittedName>
</protein>
<feature type="region of interest" description="Disordered" evidence="1">
    <location>
        <begin position="213"/>
        <end position="246"/>
    </location>
</feature>